<name>A0A853FFL8_9BURK</name>
<evidence type="ECO:0000313" key="1">
    <source>
        <dbReference type="EMBL" id="NYT38873.1"/>
    </source>
</evidence>
<organism evidence="1 2">
    <name type="scientific">Allopusillimonas soli</name>
    <dbReference type="NCBI Taxonomy" id="659016"/>
    <lineage>
        <taxon>Bacteria</taxon>
        <taxon>Pseudomonadati</taxon>
        <taxon>Pseudomonadota</taxon>
        <taxon>Betaproteobacteria</taxon>
        <taxon>Burkholderiales</taxon>
        <taxon>Alcaligenaceae</taxon>
        <taxon>Allopusillimonas</taxon>
    </lineage>
</organism>
<keyword evidence="2" id="KW-1185">Reference proteome</keyword>
<evidence type="ECO:0008006" key="3">
    <source>
        <dbReference type="Google" id="ProtNLM"/>
    </source>
</evidence>
<dbReference type="RefSeq" id="WP_129971447.1">
    <property type="nucleotide sequence ID" value="NZ_JACCEW010000008.1"/>
</dbReference>
<proteinExistence type="predicted"/>
<accession>A0A853FFL8</accession>
<evidence type="ECO:0000313" key="2">
    <source>
        <dbReference type="Proteomes" id="UP000580517"/>
    </source>
</evidence>
<dbReference type="OrthoDB" id="9132606at2"/>
<sequence>MTKLQGYIAGLIDAFESGTGFPARIEKSPVRALNREDRQVLSILPGAESVQDSPVSMATREREILLVVHTAGDEHLDLAEAVFEAAHPIVMGFTAEGLVSVNEHGTDEPKYANGDLTRQVVTKRYRLIYQTDEHSL</sequence>
<dbReference type="EMBL" id="JACCEW010000008">
    <property type="protein sequence ID" value="NYT38873.1"/>
    <property type="molecule type" value="Genomic_DNA"/>
</dbReference>
<gene>
    <name evidence="1" type="ORF">H0A68_18515</name>
</gene>
<dbReference type="AlphaFoldDB" id="A0A853FFL8"/>
<dbReference type="Proteomes" id="UP000580517">
    <property type="component" value="Unassembled WGS sequence"/>
</dbReference>
<protein>
    <recommendedName>
        <fullName evidence="3">Tail terminator</fullName>
    </recommendedName>
</protein>
<comment type="caution">
    <text evidence="1">The sequence shown here is derived from an EMBL/GenBank/DDBJ whole genome shotgun (WGS) entry which is preliminary data.</text>
</comment>
<reference evidence="1 2" key="1">
    <citation type="submission" date="2020-07" db="EMBL/GenBank/DDBJ databases">
        <title>Taxonomic revisions and descriptions of new bacterial species based on genomic comparisons in the high-G+C-content subgroup of the family Alcaligenaceae.</title>
        <authorList>
            <person name="Szabo A."/>
            <person name="Felfoldi T."/>
        </authorList>
    </citation>
    <scope>NUCLEOTIDE SEQUENCE [LARGE SCALE GENOMIC DNA]</scope>
    <source>
        <strain evidence="1 2">DSM 25264</strain>
    </source>
</reference>